<dbReference type="PANTHER" id="PTHR19818:SF139">
    <property type="entry name" value="PAIR-RULE PROTEIN ODD-PAIRED"/>
    <property type="match status" value="1"/>
</dbReference>
<evidence type="ECO:0000259" key="7">
    <source>
        <dbReference type="PROSITE" id="PS50157"/>
    </source>
</evidence>
<proteinExistence type="predicted"/>
<dbReference type="GO" id="GO:0045944">
    <property type="term" value="P:positive regulation of transcription by RNA polymerase II"/>
    <property type="evidence" value="ECO:0007669"/>
    <property type="project" value="UniProtKB-ARBA"/>
</dbReference>
<dbReference type="InterPro" id="IPR050329">
    <property type="entry name" value="GLI_C2H2-zinc-finger"/>
</dbReference>
<evidence type="ECO:0000313" key="9">
    <source>
        <dbReference type="Proteomes" id="UP001222325"/>
    </source>
</evidence>
<feature type="compositionally biased region" description="Basic residues" evidence="6">
    <location>
        <begin position="390"/>
        <end position="404"/>
    </location>
</feature>
<keyword evidence="3 5" id="KW-0863">Zinc-finger</keyword>
<feature type="compositionally biased region" description="Pro residues" evidence="6">
    <location>
        <begin position="326"/>
        <end position="357"/>
    </location>
</feature>
<comment type="caution">
    <text evidence="8">The sequence shown here is derived from an EMBL/GenBank/DDBJ whole genome shotgun (WGS) entry which is preliminary data.</text>
</comment>
<feature type="region of interest" description="Disordered" evidence="6">
    <location>
        <begin position="175"/>
        <end position="201"/>
    </location>
</feature>
<dbReference type="EMBL" id="JARJCN010000037">
    <property type="protein sequence ID" value="KAJ7084584.1"/>
    <property type="molecule type" value="Genomic_DNA"/>
</dbReference>
<dbReference type="InterPro" id="IPR013087">
    <property type="entry name" value="Znf_C2H2_type"/>
</dbReference>
<dbReference type="GO" id="GO:0000981">
    <property type="term" value="F:DNA-binding transcription factor activity, RNA polymerase II-specific"/>
    <property type="evidence" value="ECO:0007669"/>
    <property type="project" value="TreeGrafter"/>
</dbReference>
<reference evidence="8" key="1">
    <citation type="submission" date="2023-03" db="EMBL/GenBank/DDBJ databases">
        <title>Massive genome expansion in bonnet fungi (Mycena s.s.) driven by repeated elements and novel gene families across ecological guilds.</title>
        <authorList>
            <consortium name="Lawrence Berkeley National Laboratory"/>
            <person name="Harder C.B."/>
            <person name="Miyauchi S."/>
            <person name="Viragh M."/>
            <person name="Kuo A."/>
            <person name="Thoen E."/>
            <person name="Andreopoulos B."/>
            <person name="Lu D."/>
            <person name="Skrede I."/>
            <person name="Drula E."/>
            <person name="Henrissat B."/>
            <person name="Morin E."/>
            <person name="Kohler A."/>
            <person name="Barry K."/>
            <person name="LaButti K."/>
            <person name="Morin E."/>
            <person name="Salamov A."/>
            <person name="Lipzen A."/>
            <person name="Mereny Z."/>
            <person name="Hegedus B."/>
            <person name="Baldrian P."/>
            <person name="Stursova M."/>
            <person name="Weitz H."/>
            <person name="Taylor A."/>
            <person name="Grigoriev I.V."/>
            <person name="Nagy L.G."/>
            <person name="Martin F."/>
            <person name="Kauserud H."/>
        </authorList>
    </citation>
    <scope>NUCLEOTIDE SEQUENCE</scope>
    <source>
        <strain evidence="8">CBHHK173m</strain>
    </source>
</reference>
<dbReference type="GO" id="GO:0000978">
    <property type="term" value="F:RNA polymerase II cis-regulatory region sequence-specific DNA binding"/>
    <property type="evidence" value="ECO:0007669"/>
    <property type="project" value="TreeGrafter"/>
</dbReference>
<feature type="domain" description="C2H2-type" evidence="7">
    <location>
        <begin position="125"/>
        <end position="152"/>
    </location>
</feature>
<keyword evidence="9" id="KW-1185">Reference proteome</keyword>
<dbReference type="PANTHER" id="PTHR19818">
    <property type="entry name" value="ZINC FINGER PROTEIN ZIC AND GLI"/>
    <property type="match status" value="1"/>
</dbReference>
<evidence type="ECO:0000256" key="2">
    <source>
        <dbReference type="ARBA" id="ARBA00022737"/>
    </source>
</evidence>
<protein>
    <recommendedName>
        <fullName evidence="7">C2H2-type domain-containing protein</fullName>
    </recommendedName>
</protein>
<dbReference type="PROSITE" id="PS50157">
    <property type="entry name" value="ZINC_FINGER_C2H2_2"/>
    <property type="match status" value="2"/>
</dbReference>
<keyword evidence="2" id="KW-0677">Repeat</keyword>
<evidence type="ECO:0000256" key="6">
    <source>
        <dbReference type="SAM" id="MobiDB-lite"/>
    </source>
</evidence>
<dbReference type="AlphaFoldDB" id="A0AAD6U3P6"/>
<evidence type="ECO:0000256" key="4">
    <source>
        <dbReference type="ARBA" id="ARBA00022833"/>
    </source>
</evidence>
<dbReference type="GO" id="GO:0005634">
    <property type="term" value="C:nucleus"/>
    <property type="evidence" value="ECO:0007669"/>
    <property type="project" value="UniProtKB-ARBA"/>
</dbReference>
<dbReference type="Gene3D" id="3.30.160.60">
    <property type="entry name" value="Classic Zinc Finger"/>
    <property type="match status" value="2"/>
</dbReference>
<evidence type="ECO:0000256" key="1">
    <source>
        <dbReference type="ARBA" id="ARBA00022723"/>
    </source>
</evidence>
<keyword evidence="4" id="KW-0862">Zinc</keyword>
<organism evidence="8 9">
    <name type="scientific">Mycena belliarum</name>
    <dbReference type="NCBI Taxonomy" id="1033014"/>
    <lineage>
        <taxon>Eukaryota</taxon>
        <taxon>Fungi</taxon>
        <taxon>Dikarya</taxon>
        <taxon>Basidiomycota</taxon>
        <taxon>Agaricomycotina</taxon>
        <taxon>Agaricomycetes</taxon>
        <taxon>Agaricomycetidae</taxon>
        <taxon>Agaricales</taxon>
        <taxon>Marasmiineae</taxon>
        <taxon>Mycenaceae</taxon>
        <taxon>Mycena</taxon>
    </lineage>
</organism>
<dbReference type="InterPro" id="IPR036236">
    <property type="entry name" value="Znf_C2H2_sf"/>
</dbReference>
<dbReference type="Proteomes" id="UP001222325">
    <property type="component" value="Unassembled WGS sequence"/>
</dbReference>
<dbReference type="FunFam" id="3.30.160.60:FF:002343">
    <property type="entry name" value="Zinc finger protein 33A"/>
    <property type="match status" value="1"/>
</dbReference>
<feature type="domain" description="C2H2-type" evidence="7">
    <location>
        <begin position="94"/>
        <end position="124"/>
    </location>
</feature>
<keyword evidence="1" id="KW-0479">Metal-binding</keyword>
<sequence length="497" mass="52126">MPPAPLSFLPLSPSPSPPQDALFLHDMALLPQPPHPHQLHPSLLYQPAPPAYPGCASAGSSPGLEFPDPLLALADGGGGSGAPRRYRSAPPKTFQCAGYGECRMVFSRSEHLARHIRKHTGERPFACHCSKQFSRLDNLRQHAQTVHSAPEDKPLNERMMRALAGLNASMMAGVRSRRRFSPPASSPSSPSSASFPSSASGEYPSSASGEYPLSAAAEYPLSAAAEYPPSSAGEYPPFAVVGIDRSRRSVLAVLPDVRALAVLPAPALRRRLAPELAVRAWVPGGCVRVVPRRVVVLAGICLACPAAAAAVLRAPARAARSARSAPPLPTPAALPLPPPPAPPTPAPTPAPAAPAPAPAAVRALAARVALHRRRARGVRLPRAGGEAGGRGRRRAGANRRRRRGGGGGVLCGVCAPAAAQQQQHSQHPPHPSHLAIAVSVAASASAPQHQHQPQHYAPQPQEYAWGEGEMSNAQYYAALQAQAHAQAQVQLQQYVYA</sequence>
<feature type="region of interest" description="Disordered" evidence="6">
    <location>
        <begin position="322"/>
        <end position="358"/>
    </location>
</feature>
<evidence type="ECO:0000256" key="5">
    <source>
        <dbReference type="PROSITE-ProRule" id="PRU00042"/>
    </source>
</evidence>
<name>A0AAD6U3P6_9AGAR</name>
<dbReference type="SUPFAM" id="SSF57667">
    <property type="entry name" value="beta-beta-alpha zinc fingers"/>
    <property type="match status" value="1"/>
</dbReference>
<evidence type="ECO:0000256" key="3">
    <source>
        <dbReference type="ARBA" id="ARBA00022771"/>
    </source>
</evidence>
<dbReference type="GO" id="GO:0008270">
    <property type="term" value="F:zinc ion binding"/>
    <property type="evidence" value="ECO:0007669"/>
    <property type="project" value="UniProtKB-KW"/>
</dbReference>
<feature type="region of interest" description="Disordered" evidence="6">
    <location>
        <begin position="372"/>
        <end position="406"/>
    </location>
</feature>
<feature type="compositionally biased region" description="Low complexity" evidence="6">
    <location>
        <begin position="181"/>
        <end position="201"/>
    </location>
</feature>
<evidence type="ECO:0000313" key="8">
    <source>
        <dbReference type="EMBL" id="KAJ7084584.1"/>
    </source>
</evidence>
<accession>A0AAD6U3P6</accession>
<gene>
    <name evidence="8" type="ORF">B0H15DRAFT_386580</name>
</gene>
<dbReference type="Pfam" id="PF00096">
    <property type="entry name" value="zf-C2H2"/>
    <property type="match status" value="1"/>
</dbReference>